<sequence>MRHVMRPKFKQQETVNKKHSKQVRFTFDSSGRLSIVAFDKCNLSYLNRRKEKPWRTLPHKVLDDFDTLSTRQVSSLLGVGEKAIRKAVKEQKVPCLDLGSRYRFLVLDIIDYIQSKRTYISDRTDSAIHAGH</sequence>
<reference evidence="2 3" key="1">
    <citation type="submission" date="2018-11" db="EMBL/GenBank/DDBJ databases">
        <authorList>
            <person name="Ye M.-Q."/>
            <person name="Du Z.-J."/>
        </authorList>
    </citation>
    <scope>NUCLEOTIDE SEQUENCE [LARGE SCALE GENOMIC DNA]</scope>
    <source>
        <strain evidence="2 3">U0105</strain>
    </source>
</reference>
<comment type="caution">
    <text evidence="2">The sequence shown here is derived from an EMBL/GenBank/DDBJ whole genome shotgun (WGS) entry which is preliminary data.</text>
</comment>
<evidence type="ECO:0000313" key="2">
    <source>
        <dbReference type="EMBL" id="RPJ65298.1"/>
    </source>
</evidence>
<dbReference type="GO" id="GO:0003677">
    <property type="term" value="F:DNA binding"/>
    <property type="evidence" value="ECO:0007669"/>
    <property type="project" value="UniProtKB-KW"/>
</dbReference>
<keyword evidence="3" id="KW-1185">Reference proteome</keyword>
<proteinExistence type="predicted"/>
<dbReference type="InterPro" id="IPR041657">
    <property type="entry name" value="HTH_17"/>
</dbReference>
<evidence type="ECO:0000259" key="1">
    <source>
        <dbReference type="Pfam" id="PF12728"/>
    </source>
</evidence>
<gene>
    <name evidence="2" type="ORF">DRW07_15440</name>
</gene>
<dbReference type="EMBL" id="RPOK01000005">
    <property type="protein sequence ID" value="RPJ65298.1"/>
    <property type="molecule type" value="Genomic_DNA"/>
</dbReference>
<feature type="domain" description="Helix-turn-helix" evidence="1">
    <location>
        <begin position="68"/>
        <end position="116"/>
    </location>
</feature>
<dbReference type="AlphaFoldDB" id="A0A3N5Z8G3"/>
<evidence type="ECO:0000313" key="3">
    <source>
        <dbReference type="Proteomes" id="UP000275281"/>
    </source>
</evidence>
<accession>A0A3N5Z8G3</accession>
<protein>
    <submittedName>
        <fullName evidence="2">DNA-binding protein</fullName>
    </submittedName>
</protein>
<dbReference type="Proteomes" id="UP000275281">
    <property type="component" value="Unassembled WGS sequence"/>
</dbReference>
<organism evidence="2 3">
    <name type="scientific">Alteromonas sediminis</name>
    <dbReference type="NCBI Taxonomy" id="2259342"/>
    <lineage>
        <taxon>Bacteria</taxon>
        <taxon>Pseudomonadati</taxon>
        <taxon>Pseudomonadota</taxon>
        <taxon>Gammaproteobacteria</taxon>
        <taxon>Alteromonadales</taxon>
        <taxon>Alteromonadaceae</taxon>
        <taxon>Alteromonas/Salinimonas group</taxon>
        <taxon>Alteromonas</taxon>
    </lineage>
</organism>
<name>A0A3N5Z8G3_9ALTE</name>
<dbReference type="Pfam" id="PF12728">
    <property type="entry name" value="HTH_17"/>
    <property type="match status" value="1"/>
</dbReference>
<keyword evidence="2" id="KW-0238">DNA-binding</keyword>